<proteinExistence type="predicted"/>
<reference evidence="3 4" key="1">
    <citation type="journal article" date="2012" name="J. Bacteriol.">
        <title>Genome sequences for six rhodanobacter strains, isolated from soils and the terrestrial subsurface, with variable denitrification capabilities.</title>
        <authorList>
            <person name="Kostka J.E."/>
            <person name="Green S.J."/>
            <person name="Rishishwar L."/>
            <person name="Prakash O."/>
            <person name="Katz L.S."/>
            <person name="Marino-Ramirez L."/>
            <person name="Jordan I.K."/>
            <person name="Munk C."/>
            <person name="Ivanova N."/>
            <person name="Mikhailova N."/>
            <person name="Watson D.B."/>
            <person name="Brown S.D."/>
            <person name="Palumbo A.V."/>
            <person name="Brooks S.C."/>
        </authorList>
    </citation>
    <scope>NUCLEOTIDE SEQUENCE [LARGE SCALE GENOMIC DNA]</scope>
    <source>
        <strain evidence="4">Jip2T</strain>
    </source>
</reference>
<dbReference type="InterPro" id="IPR052344">
    <property type="entry name" value="Transposase-related"/>
</dbReference>
<evidence type="ECO:0000313" key="3">
    <source>
        <dbReference type="EMBL" id="EIL88735.1"/>
    </source>
</evidence>
<dbReference type="EMBL" id="AJXU01000045">
    <property type="protein sequence ID" value="EIL88735.1"/>
    <property type="molecule type" value="Genomic_DNA"/>
</dbReference>
<dbReference type="PANTHER" id="PTHR33678:SF1">
    <property type="entry name" value="BLL1576 PROTEIN"/>
    <property type="match status" value="1"/>
</dbReference>
<dbReference type="Pfam" id="PF13817">
    <property type="entry name" value="DDE_Tnp_IS66_C"/>
    <property type="match status" value="1"/>
</dbReference>
<dbReference type="PATRIC" id="fig|1163408.3.peg.2385"/>
<comment type="caution">
    <text evidence="3">The sequence shown here is derived from an EMBL/GenBank/DDBJ whole genome shotgun (WGS) entry which is preliminary data.</text>
</comment>
<gene>
    <name evidence="3" type="ORF">UU9_11668</name>
</gene>
<dbReference type="InterPro" id="IPR004291">
    <property type="entry name" value="Transposase_IS66_central"/>
</dbReference>
<dbReference type="eggNOG" id="COG4372">
    <property type="taxonomic scope" value="Bacteria"/>
</dbReference>
<evidence type="ECO:0000259" key="2">
    <source>
        <dbReference type="Pfam" id="PF13817"/>
    </source>
</evidence>
<dbReference type="AlphaFoldDB" id="I4VNE4"/>
<accession>I4VNE4</accession>
<sequence>MRLLDDGAWPIDNNPIENAIRPIAVGRKNWLFAGSETAGRRAAAIMSLLATAKANGLEPHAWLTDVLTRLPTTKNRDIDTLLPLA</sequence>
<keyword evidence="4" id="KW-1185">Reference proteome</keyword>
<dbReference type="PANTHER" id="PTHR33678">
    <property type="entry name" value="BLL1576 PROTEIN"/>
    <property type="match status" value="1"/>
</dbReference>
<dbReference type="InterPro" id="IPR039552">
    <property type="entry name" value="IS66_C"/>
</dbReference>
<protein>
    <submittedName>
        <fullName evidence="3">Transposase IS66</fullName>
    </submittedName>
</protein>
<organism evidence="3 4">
    <name type="scientific">Rhodanobacter fulvus Jip2</name>
    <dbReference type="NCBI Taxonomy" id="1163408"/>
    <lineage>
        <taxon>Bacteria</taxon>
        <taxon>Pseudomonadati</taxon>
        <taxon>Pseudomonadota</taxon>
        <taxon>Gammaproteobacteria</taxon>
        <taxon>Lysobacterales</taxon>
        <taxon>Rhodanobacteraceae</taxon>
        <taxon>Rhodanobacter</taxon>
    </lineage>
</organism>
<dbReference type="Proteomes" id="UP000004210">
    <property type="component" value="Unassembled WGS sequence"/>
</dbReference>
<name>I4VNE4_9GAMM</name>
<dbReference type="Pfam" id="PF03050">
    <property type="entry name" value="DDE_Tnp_IS66"/>
    <property type="match status" value="1"/>
</dbReference>
<feature type="domain" description="Transposase IS66 C-terminal" evidence="2">
    <location>
        <begin position="47"/>
        <end position="83"/>
    </location>
</feature>
<evidence type="ECO:0000313" key="4">
    <source>
        <dbReference type="Proteomes" id="UP000004210"/>
    </source>
</evidence>
<feature type="domain" description="Transposase IS66 central" evidence="1">
    <location>
        <begin position="1"/>
        <end position="40"/>
    </location>
</feature>
<evidence type="ECO:0000259" key="1">
    <source>
        <dbReference type="Pfam" id="PF03050"/>
    </source>
</evidence>